<feature type="repeat" description="PPR" evidence="4">
    <location>
        <begin position="333"/>
        <end position="367"/>
    </location>
</feature>
<keyword evidence="8" id="KW-1185">Reference proteome</keyword>
<feature type="repeat" description="PPR" evidence="4">
    <location>
        <begin position="368"/>
        <end position="402"/>
    </location>
</feature>
<accession>A0A2P6QKR8</accession>
<comment type="caution">
    <text evidence="7">The sequence shown here is derived from an EMBL/GenBank/DDBJ whole genome shotgun (WGS) entry which is preliminary data.</text>
</comment>
<dbReference type="Gramene" id="PRQ34778">
    <property type="protein sequence ID" value="PRQ34778"/>
    <property type="gene ID" value="RchiOBHm_Chr5g0072861"/>
</dbReference>
<protein>
    <submittedName>
        <fullName evidence="7">Putative metalloenzyme, LuxS/M16 peptidase, tetratricopeptide-like helical domain-containing protein</fullName>
    </submittedName>
</protein>
<keyword evidence="3" id="KW-0677">Repeat</keyword>
<feature type="repeat" description="PPR" evidence="4">
    <location>
        <begin position="228"/>
        <end position="262"/>
    </location>
</feature>
<comment type="similarity">
    <text evidence="1">Belongs to the PPR family. P subfamily.</text>
</comment>
<dbReference type="NCBIfam" id="TIGR00756">
    <property type="entry name" value="PPR"/>
    <property type="match status" value="12"/>
</dbReference>
<dbReference type="GO" id="GO:0004222">
    <property type="term" value="F:metalloendopeptidase activity"/>
    <property type="evidence" value="ECO:0007669"/>
    <property type="project" value="InterPro"/>
</dbReference>
<evidence type="ECO:0000313" key="8">
    <source>
        <dbReference type="Proteomes" id="UP000238479"/>
    </source>
</evidence>
<dbReference type="InterPro" id="IPR011990">
    <property type="entry name" value="TPR-like_helical_dom_sf"/>
</dbReference>
<gene>
    <name evidence="7" type="ORF">RchiOBHm_Chr5g0072861</name>
</gene>
<feature type="repeat" description="PPR" evidence="4">
    <location>
        <begin position="121"/>
        <end position="155"/>
    </location>
</feature>
<feature type="domain" description="Coenzyme PQQ synthesis protein F-like C-terminal lobe" evidence="6">
    <location>
        <begin position="615"/>
        <end position="682"/>
    </location>
</feature>
<dbReference type="Pfam" id="PF01535">
    <property type="entry name" value="PPR"/>
    <property type="match status" value="1"/>
</dbReference>
<evidence type="ECO:0000256" key="2">
    <source>
        <dbReference type="ARBA" id="ARBA00022723"/>
    </source>
</evidence>
<evidence type="ECO:0000259" key="6">
    <source>
        <dbReference type="Pfam" id="PF22456"/>
    </source>
</evidence>
<dbReference type="InterPro" id="IPR011249">
    <property type="entry name" value="Metalloenz_LuxS/M16"/>
</dbReference>
<keyword evidence="2" id="KW-0479">Metal-binding</keyword>
<dbReference type="GO" id="GO:0046872">
    <property type="term" value="F:metal ion binding"/>
    <property type="evidence" value="ECO:0007669"/>
    <property type="project" value="UniProtKB-KW"/>
</dbReference>
<feature type="repeat" description="PPR" evidence="4">
    <location>
        <begin position="263"/>
        <end position="297"/>
    </location>
</feature>
<feature type="repeat" description="PPR" evidence="4">
    <location>
        <begin position="193"/>
        <end position="227"/>
    </location>
</feature>
<dbReference type="Pfam" id="PF00675">
    <property type="entry name" value="Peptidase_M16"/>
    <property type="match status" value="1"/>
</dbReference>
<dbReference type="Proteomes" id="UP000238479">
    <property type="component" value="Chromosome 5"/>
</dbReference>
<name>A0A2P6QKR8_ROSCH</name>
<proteinExistence type="inferred from homology"/>
<feature type="repeat" description="PPR" evidence="4">
    <location>
        <begin position="508"/>
        <end position="542"/>
    </location>
</feature>
<reference evidence="7 8" key="1">
    <citation type="journal article" date="2018" name="Nat. Genet.">
        <title>The Rosa genome provides new insights in the design of modern roses.</title>
        <authorList>
            <person name="Bendahmane M."/>
        </authorList>
    </citation>
    <scope>NUCLEOTIDE SEQUENCE [LARGE SCALE GENOMIC DNA]</scope>
    <source>
        <strain evidence="8">cv. Old Blush</strain>
    </source>
</reference>
<dbReference type="InterPro" id="IPR011765">
    <property type="entry name" value="Pept_M16_N"/>
</dbReference>
<dbReference type="PANTHER" id="PTHR46128">
    <property type="entry name" value="MITOCHONDRIAL GROUP I INTRON SPLICING FACTOR CCM1"/>
    <property type="match status" value="1"/>
</dbReference>
<dbReference type="Gene3D" id="1.25.40.10">
    <property type="entry name" value="Tetratricopeptide repeat domain"/>
    <property type="match status" value="5"/>
</dbReference>
<dbReference type="AlphaFoldDB" id="A0A2P6QKR8"/>
<feature type="repeat" description="PPR" evidence="4">
    <location>
        <begin position="157"/>
        <end position="192"/>
    </location>
</feature>
<dbReference type="InterPro" id="IPR054734">
    <property type="entry name" value="PqqF-like_C_4"/>
</dbReference>
<feature type="domain" description="Peptidase M16 N-terminal" evidence="5">
    <location>
        <begin position="555"/>
        <end position="607"/>
    </location>
</feature>
<evidence type="ECO:0000256" key="4">
    <source>
        <dbReference type="PROSITE-ProRule" id="PRU00708"/>
    </source>
</evidence>
<evidence type="ECO:0000256" key="3">
    <source>
        <dbReference type="ARBA" id="ARBA00022737"/>
    </source>
</evidence>
<dbReference type="PROSITE" id="PS51375">
    <property type="entry name" value="PPR"/>
    <property type="match status" value="12"/>
</dbReference>
<dbReference type="Pfam" id="PF13041">
    <property type="entry name" value="PPR_2"/>
    <property type="match status" value="5"/>
</dbReference>
<feature type="repeat" description="PPR" evidence="4">
    <location>
        <begin position="473"/>
        <end position="507"/>
    </location>
</feature>
<feature type="repeat" description="PPR" evidence="4">
    <location>
        <begin position="298"/>
        <end position="332"/>
    </location>
</feature>
<dbReference type="Gene3D" id="3.30.830.10">
    <property type="entry name" value="Metalloenzyme, LuxS/M16 peptidase-like"/>
    <property type="match status" value="1"/>
</dbReference>
<dbReference type="GO" id="GO:0006508">
    <property type="term" value="P:proteolysis"/>
    <property type="evidence" value="ECO:0007669"/>
    <property type="project" value="InterPro"/>
</dbReference>
<dbReference type="InterPro" id="IPR002885">
    <property type="entry name" value="PPR_rpt"/>
</dbReference>
<dbReference type="Pfam" id="PF22456">
    <property type="entry name" value="PqqF-like_C_4"/>
    <property type="match status" value="1"/>
</dbReference>
<evidence type="ECO:0000313" key="7">
    <source>
        <dbReference type="EMBL" id="PRQ34778.1"/>
    </source>
</evidence>
<feature type="repeat" description="PPR" evidence="4">
    <location>
        <begin position="438"/>
        <end position="472"/>
    </location>
</feature>
<dbReference type="SUPFAM" id="SSF63411">
    <property type="entry name" value="LuxS/MPP-like metallohydrolase"/>
    <property type="match status" value="1"/>
</dbReference>
<organism evidence="7 8">
    <name type="scientific">Rosa chinensis</name>
    <name type="common">China rose</name>
    <dbReference type="NCBI Taxonomy" id="74649"/>
    <lineage>
        <taxon>Eukaryota</taxon>
        <taxon>Viridiplantae</taxon>
        <taxon>Streptophyta</taxon>
        <taxon>Embryophyta</taxon>
        <taxon>Tracheophyta</taxon>
        <taxon>Spermatophyta</taxon>
        <taxon>Magnoliopsida</taxon>
        <taxon>eudicotyledons</taxon>
        <taxon>Gunneridae</taxon>
        <taxon>Pentapetalae</taxon>
        <taxon>rosids</taxon>
        <taxon>fabids</taxon>
        <taxon>Rosales</taxon>
        <taxon>Rosaceae</taxon>
        <taxon>Rosoideae</taxon>
        <taxon>Rosoideae incertae sedis</taxon>
        <taxon>Rosa</taxon>
    </lineage>
</organism>
<dbReference type="PROSITE" id="PS00143">
    <property type="entry name" value="INSULINASE"/>
    <property type="match status" value="1"/>
</dbReference>
<dbReference type="Pfam" id="PF12854">
    <property type="entry name" value="PPR_1"/>
    <property type="match status" value="1"/>
</dbReference>
<dbReference type="OMA" id="CKNNCAD"/>
<dbReference type="PANTHER" id="PTHR46128:SF358">
    <property type="entry name" value="TETRATRICOPEPTIDE REPEAT (TPR)-LIKE SUPERFAMILY PROTEIN"/>
    <property type="match status" value="1"/>
</dbReference>
<evidence type="ECO:0000259" key="5">
    <source>
        <dbReference type="Pfam" id="PF00675"/>
    </source>
</evidence>
<evidence type="ECO:0000256" key="1">
    <source>
        <dbReference type="ARBA" id="ARBA00007626"/>
    </source>
</evidence>
<dbReference type="InterPro" id="IPR050872">
    <property type="entry name" value="PPR_P_subfamily"/>
</dbReference>
<dbReference type="InterPro" id="IPR001431">
    <property type="entry name" value="Pept_M16_Zn_BS"/>
</dbReference>
<dbReference type="EMBL" id="PDCK01000043">
    <property type="protein sequence ID" value="PRQ34778.1"/>
    <property type="molecule type" value="Genomic_DNA"/>
</dbReference>
<feature type="repeat" description="PPR" evidence="4">
    <location>
        <begin position="403"/>
        <end position="437"/>
    </location>
</feature>
<sequence length="806" mass="91186">MLFSLSVNNFIMALFHSRQTHVERKPASKPKVEEDALKLFREMLHSRPLPCVVRFTQLLGQLVKLKHYSAVISLNRQMLLSGIASDDYTLNIIIKCYCHLNQMGFGLSVLGTFFKLGLQPDVVTFTTLINGFVLHNQVPEAARIFTKMLETGHCKPNVVTFNTLMKGFCMRGDNTAAIQLLGKMEEERGCEPNVVSYSTIIDSLCKDTLIDEAFNLFAEMISRGITPDVVTYTSLIHGVCKLGQWKQATRLLDEMLSTCIFPDVCTFNVLVDTFCKEGMVMEAKSVIQKMIQRHIQPDTITYNSLMDGYCLRGGTDKARQVFDVMISKGSMVDVQSCSILIHGYCKGKMLDKAYKIFKEMPRMELVPDTVTYTTLIDGLCKVGRIQEAEELFSEMQGCGQLPNVQTYAVILYGLCNNHQLSTAVELLTEMEARELELDIVIYNIVIEGLCKAGEIESARDLFCGLSSKGVQPNVRTHTVMIHGLCHHGFIVEAEKLLREMGGKGCSPNGWTYNTIIRGFINNNETSRATRLIQEMLERGFSADASTMELIVDLLSKDTAAAAICVGIGSFSDPMGAQGLAHFLEHMLFMGSTKFPVKNEPAEGIESIRLRALIDLFDEIIEKPFYDQLRTKEQLGYVQCDWKLISGVFGFYFIVQSSEYNPIYLQRRVDNFMNGLEDILDWMMNYRGGLMAKLLAKNSFFINETDRLESDYPGKRHCVYPLCLVLYTFDYAKRVAEELSSLQKEDVVNFYKTYLQQSSPKHQRLAIRVWGCKTDLKEAAELRRESLQIIEDLEAFKMSSVFYPNGC</sequence>